<evidence type="ECO:0000256" key="7">
    <source>
        <dbReference type="ARBA" id="ARBA00023136"/>
    </source>
</evidence>
<feature type="transmembrane region" description="Helical" evidence="8">
    <location>
        <begin position="193"/>
        <end position="213"/>
    </location>
</feature>
<dbReference type="Pfam" id="PF00892">
    <property type="entry name" value="EamA"/>
    <property type="match status" value="2"/>
</dbReference>
<dbReference type="GO" id="GO:0005886">
    <property type="term" value="C:plasma membrane"/>
    <property type="evidence" value="ECO:0007669"/>
    <property type="project" value="UniProtKB-SubCell"/>
</dbReference>
<dbReference type="InterPro" id="IPR037185">
    <property type="entry name" value="EmrE-like"/>
</dbReference>
<evidence type="ECO:0000256" key="5">
    <source>
        <dbReference type="ARBA" id="ARBA00022692"/>
    </source>
</evidence>
<gene>
    <name evidence="10" type="primary">rarD</name>
    <name evidence="10" type="ORF">ESP70_007420</name>
</gene>
<evidence type="ECO:0000256" key="8">
    <source>
        <dbReference type="SAM" id="Phobius"/>
    </source>
</evidence>
<name>A0A5M4FEC4_9ACTN</name>
<evidence type="ECO:0000256" key="4">
    <source>
        <dbReference type="ARBA" id="ARBA00022475"/>
    </source>
</evidence>
<feature type="transmembrane region" description="Helical" evidence="8">
    <location>
        <begin position="23"/>
        <end position="41"/>
    </location>
</feature>
<dbReference type="NCBIfam" id="TIGR00688">
    <property type="entry name" value="rarD"/>
    <property type="match status" value="1"/>
</dbReference>
<keyword evidence="5 8" id="KW-0812">Transmembrane</keyword>
<feature type="transmembrane region" description="Helical" evidence="8">
    <location>
        <begin position="86"/>
        <end position="106"/>
    </location>
</feature>
<feature type="domain" description="EamA" evidence="9">
    <location>
        <begin position="22"/>
        <end position="158"/>
    </location>
</feature>
<keyword evidence="11" id="KW-1185">Reference proteome</keyword>
<organism evidence="10 11">
    <name type="scientific">Aeromicrobium ginsengisoli</name>
    <dbReference type="NCBI Taxonomy" id="363867"/>
    <lineage>
        <taxon>Bacteria</taxon>
        <taxon>Bacillati</taxon>
        <taxon>Actinomycetota</taxon>
        <taxon>Actinomycetes</taxon>
        <taxon>Propionibacteriales</taxon>
        <taxon>Nocardioidaceae</taxon>
        <taxon>Aeromicrobium</taxon>
    </lineage>
</organism>
<evidence type="ECO:0000313" key="10">
    <source>
        <dbReference type="EMBL" id="KAA1397223.1"/>
    </source>
</evidence>
<reference evidence="10" key="1">
    <citation type="submission" date="2019-09" db="EMBL/GenBank/DDBJ databases">
        <authorList>
            <person name="Li J."/>
        </authorList>
    </citation>
    <scope>NUCLEOTIDE SEQUENCE [LARGE SCALE GENOMIC DNA]</scope>
    <source>
        <strain evidence="10">JCM 14732</strain>
    </source>
</reference>
<dbReference type="PANTHER" id="PTHR22911">
    <property type="entry name" value="ACYL-MALONYL CONDENSING ENZYME-RELATED"/>
    <property type="match status" value="1"/>
</dbReference>
<dbReference type="OrthoDB" id="369870at2"/>
<comment type="subcellular location">
    <subcellularLocation>
        <location evidence="1">Cell membrane</location>
        <topology evidence="1">Multi-pass membrane protein</topology>
    </subcellularLocation>
</comment>
<evidence type="ECO:0000256" key="6">
    <source>
        <dbReference type="ARBA" id="ARBA00022989"/>
    </source>
</evidence>
<dbReference type="InterPro" id="IPR000620">
    <property type="entry name" value="EamA_dom"/>
</dbReference>
<keyword evidence="4" id="KW-1003">Cell membrane</keyword>
<keyword evidence="6 8" id="KW-1133">Transmembrane helix</keyword>
<feature type="transmembrane region" description="Helical" evidence="8">
    <location>
        <begin position="225"/>
        <end position="244"/>
    </location>
</feature>
<keyword evidence="3" id="KW-0813">Transport</keyword>
<evidence type="ECO:0000313" key="11">
    <source>
        <dbReference type="Proteomes" id="UP000380867"/>
    </source>
</evidence>
<feature type="transmembrane region" description="Helical" evidence="8">
    <location>
        <begin position="251"/>
        <end position="272"/>
    </location>
</feature>
<accession>A0A5M4FEC4</accession>
<feature type="transmembrane region" description="Helical" evidence="8">
    <location>
        <begin position="53"/>
        <end position="74"/>
    </location>
</feature>
<feature type="transmembrane region" description="Helical" evidence="8">
    <location>
        <begin position="142"/>
        <end position="159"/>
    </location>
</feature>
<feature type="transmembrane region" description="Helical" evidence="8">
    <location>
        <begin position="118"/>
        <end position="135"/>
    </location>
</feature>
<dbReference type="Proteomes" id="UP000380867">
    <property type="component" value="Unassembled WGS sequence"/>
</dbReference>
<dbReference type="SUPFAM" id="SSF103481">
    <property type="entry name" value="Multidrug resistance efflux transporter EmrE"/>
    <property type="match status" value="2"/>
</dbReference>
<dbReference type="EMBL" id="SDPQ02000002">
    <property type="protein sequence ID" value="KAA1397223.1"/>
    <property type="molecule type" value="Genomic_DNA"/>
</dbReference>
<comment type="similarity">
    <text evidence="2">Belongs to the EamA transporter family.</text>
</comment>
<keyword evidence="7 8" id="KW-0472">Membrane</keyword>
<feature type="transmembrane region" description="Helical" evidence="8">
    <location>
        <begin position="284"/>
        <end position="302"/>
    </location>
</feature>
<evidence type="ECO:0000256" key="2">
    <source>
        <dbReference type="ARBA" id="ARBA00007362"/>
    </source>
</evidence>
<dbReference type="AlphaFoldDB" id="A0A5M4FEC4"/>
<evidence type="ECO:0000259" key="9">
    <source>
        <dbReference type="Pfam" id="PF00892"/>
    </source>
</evidence>
<proteinExistence type="inferred from homology"/>
<comment type="caution">
    <text evidence="10">The sequence shown here is derived from an EMBL/GenBank/DDBJ whole genome shotgun (WGS) entry which is preliminary data.</text>
</comment>
<evidence type="ECO:0000256" key="1">
    <source>
        <dbReference type="ARBA" id="ARBA00004651"/>
    </source>
</evidence>
<evidence type="ECO:0000256" key="3">
    <source>
        <dbReference type="ARBA" id="ARBA00022448"/>
    </source>
</evidence>
<dbReference type="PANTHER" id="PTHR22911:SF137">
    <property type="entry name" value="SOLUTE CARRIER FAMILY 35 MEMBER G2-RELATED"/>
    <property type="match status" value="1"/>
</dbReference>
<sequence>MPASGRGGPGRAYPHLVNDSKSGVGLGVAAYLCWGFFPLYWPLLDPASSLEILAHRFVWSMVFVLVSITAMGKWSTFIAIARDRRLMVILTFASITIALNWGGFIYGVTNGHVVETSLGYFINPLVTVLLGVFVLKETLRPAQWGAIGIGVLAVVVLSIGYGRLPWIALLVAFSFAAYGFLKKKANLGAFEGLGMETAILFPVAVAFLVVLQLRGDLTFGHDGPGNAALLVGTGVVTAIPLLLFGAAATRLTLTTIGILQYLGPIIQFITGLTIFDETMTTERWIGFILVWIALVIFTVDAITSRRRRVVPTEVAPI</sequence>
<feature type="transmembrane region" description="Helical" evidence="8">
    <location>
        <begin position="165"/>
        <end position="181"/>
    </location>
</feature>
<protein>
    <submittedName>
        <fullName evidence="10">EamA family transporter RarD</fullName>
    </submittedName>
</protein>
<dbReference type="InterPro" id="IPR004626">
    <property type="entry name" value="RarD"/>
</dbReference>
<feature type="domain" description="EamA" evidence="9">
    <location>
        <begin position="167"/>
        <end position="297"/>
    </location>
</feature>